<accession>A0ACC0NBW0</accession>
<name>A0ACC0NBW0_RHOML</name>
<evidence type="ECO:0000313" key="1">
    <source>
        <dbReference type="EMBL" id="KAI8550486.1"/>
    </source>
</evidence>
<organism evidence="1 2">
    <name type="scientific">Rhododendron molle</name>
    <name type="common">Chinese azalea</name>
    <name type="synonym">Azalea mollis</name>
    <dbReference type="NCBI Taxonomy" id="49168"/>
    <lineage>
        <taxon>Eukaryota</taxon>
        <taxon>Viridiplantae</taxon>
        <taxon>Streptophyta</taxon>
        <taxon>Embryophyta</taxon>
        <taxon>Tracheophyta</taxon>
        <taxon>Spermatophyta</taxon>
        <taxon>Magnoliopsida</taxon>
        <taxon>eudicotyledons</taxon>
        <taxon>Gunneridae</taxon>
        <taxon>Pentapetalae</taxon>
        <taxon>asterids</taxon>
        <taxon>Ericales</taxon>
        <taxon>Ericaceae</taxon>
        <taxon>Ericoideae</taxon>
        <taxon>Rhodoreae</taxon>
        <taxon>Rhododendron</taxon>
    </lineage>
</organism>
<dbReference type="EMBL" id="CM046393">
    <property type="protein sequence ID" value="KAI8550486.1"/>
    <property type="molecule type" value="Genomic_DNA"/>
</dbReference>
<reference evidence="1" key="1">
    <citation type="submission" date="2022-02" db="EMBL/GenBank/DDBJ databases">
        <title>Plant Genome Project.</title>
        <authorList>
            <person name="Zhang R.-G."/>
        </authorList>
    </citation>
    <scope>NUCLEOTIDE SEQUENCE</scope>
    <source>
        <strain evidence="1">AT1</strain>
    </source>
</reference>
<gene>
    <name evidence="1" type="ORF">RHMOL_Rhmol06G0110600</name>
</gene>
<comment type="caution">
    <text evidence="1">The sequence shown here is derived from an EMBL/GenBank/DDBJ whole genome shotgun (WGS) entry which is preliminary data.</text>
</comment>
<evidence type="ECO:0000313" key="2">
    <source>
        <dbReference type="Proteomes" id="UP001062846"/>
    </source>
</evidence>
<protein>
    <submittedName>
        <fullName evidence="1">Uncharacterized protein</fullName>
    </submittedName>
</protein>
<keyword evidence="2" id="KW-1185">Reference proteome</keyword>
<proteinExistence type="predicted"/>
<sequence>MGVTTLEFSEIGCGGGRRRWGSSGVGLWWSPVVMGRVPWSFGTISAIQGSDTLKQLEEHKRKARAERFGLERSLTADEEAKKKARLSRFGAVPVVPKANAQEEDKKKARALR</sequence>
<dbReference type="Proteomes" id="UP001062846">
    <property type="component" value="Chromosome 6"/>
</dbReference>